<dbReference type="Pfam" id="PF00156">
    <property type="entry name" value="Pribosyltran"/>
    <property type="match status" value="1"/>
</dbReference>
<dbReference type="PANTHER" id="PTHR47505:SF1">
    <property type="entry name" value="DNA UTILIZATION PROTEIN YHGH"/>
    <property type="match status" value="1"/>
</dbReference>
<dbReference type="SUPFAM" id="SSF53271">
    <property type="entry name" value="PRTase-like"/>
    <property type="match status" value="1"/>
</dbReference>
<proteinExistence type="inferred from homology"/>
<dbReference type="InterPro" id="IPR000836">
    <property type="entry name" value="PRTase_dom"/>
</dbReference>
<dbReference type="RefSeq" id="WP_260103543.1">
    <property type="nucleotide sequence ID" value="NZ_JALXSQ010000001.1"/>
</dbReference>
<sequence length="246" mass="26236">MTTRARRDARFAAASRALRESAALVAPVWCAGCGAFGGSLCGPCRGLLRDAIRPRTELLTLADGRMLPLVTACAYEGIVPVLVNAFKEEGRLDVARWLAGLARVAAGELSLPASATDGVARRALELVPLPSRAQAVRRRGYRHGDLLCREAFGVRVDPHALRVTRVLEDQAGLSRAARAANVHGAMRASPRLADHGLILVDDVVTTGASLREAVRAVCEVDAIPLAAIAIARSERSATSREECRFE</sequence>
<dbReference type="Gene3D" id="3.40.50.2020">
    <property type="match status" value="1"/>
</dbReference>
<name>A0ABT2HTU5_9MICO</name>
<evidence type="ECO:0000259" key="2">
    <source>
        <dbReference type="Pfam" id="PF00156"/>
    </source>
</evidence>
<dbReference type="CDD" id="cd06223">
    <property type="entry name" value="PRTases_typeI"/>
    <property type="match status" value="1"/>
</dbReference>
<feature type="domain" description="Phosphoribosyltransferase" evidence="2">
    <location>
        <begin position="181"/>
        <end position="226"/>
    </location>
</feature>
<comment type="caution">
    <text evidence="3">The sequence shown here is derived from an EMBL/GenBank/DDBJ whole genome shotgun (WGS) entry which is preliminary data.</text>
</comment>
<evidence type="ECO:0000313" key="4">
    <source>
        <dbReference type="Proteomes" id="UP001525379"/>
    </source>
</evidence>
<dbReference type="Proteomes" id="UP001525379">
    <property type="component" value="Unassembled WGS sequence"/>
</dbReference>
<dbReference type="InterPro" id="IPR051910">
    <property type="entry name" value="ComF/GntX_DNA_util-trans"/>
</dbReference>
<comment type="similarity">
    <text evidence="1">Belongs to the ComF/GntX family.</text>
</comment>
<dbReference type="EMBL" id="JALXSQ010000001">
    <property type="protein sequence ID" value="MCT2041732.1"/>
    <property type="molecule type" value="Genomic_DNA"/>
</dbReference>
<keyword evidence="4" id="KW-1185">Reference proteome</keyword>
<organism evidence="3 4">
    <name type="scientific">Pseudoclavibacter albus</name>
    <dbReference type="NCBI Taxonomy" id="272241"/>
    <lineage>
        <taxon>Bacteria</taxon>
        <taxon>Bacillati</taxon>
        <taxon>Actinomycetota</taxon>
        <taxon>Actinomycetes</taxon>
        <taxon>Micrococcales</taxon>
        <taxon>Microbacteriaceae</taxon>
        <taxon>Pseudoclavibacter</taxon>
    </lineage>
</organism>
<dbReference type="InterPro" id="IPR029057">
    <property type="entry name" value="PRTase-like"/>
</dbReference>
<protein>
    <submittedName>
        <fullName evidence="3">ComF family protein</fullName>
    </submittedName>
</protein>
<evidence type="ECO:0000313" key="3">
    <source>
        <dbReference type="EMBL" id="MCT2041732.1"/>
    </source>
</evidence>
<reference evidence="3 4" key="1">
    <citation type="submission" date="2022-04" db="EMBL/GenBank/DDBJ databases">
        <title>Human microbiome associated bacterial genomes.</title>
        <authorList>
            <person name="Sandstrom S."/>
            <person name="Salamzade R."/>
            <person name="Kalan L.R."/>
        </authorList>
    </citation>
    <scope>NUCLEOTIDE SEQUENCE [LARGE SCALE GENOMIC DNA]</scope>
    <source>
        <strain evidence="4">p3-SID1799</strain>
    </source>
</reference>
<evidence type="ECO:0000256" key="1">
    <source>
        <dbReference type="ARBA" id="ARBA00008007"/>
    </source>
</evidence>
<accession>A0ABT2HTU5</accession>
<dbReference type="PANTHER" id="PTHR47505">
    <property type="entry name" value="DNA UTILIZATION PROTEIN YHGH"/>
    <property type="match status" value="1"/>
</dbReference>
<gene>
    <name evidence="3" type="ORF">M3D15_00015</name>
</gene>